<proteinExistence type="predicted"/>
<reference evidence="2 3" key="1">
    <citation type="submission" date="2006-12" db="EMBL/GenBank/DDBJ databases">
        <title>Complete sequence of Chlorobium phaeobacteroides DSM 266.</title>
        <authorList>
            <consortium name="US DOE Joint Genome Institute"/>
            <person name="Copeland A."/>
            <person name="Lucas S."/>
            <person name="Lapidus A."/>
            <person name="Barry K."/>
            <person name="Detter J.C."/>
            <person name="Glavina del Rio T."/>
            <person name="Hammon N."/>
            <person name="Israni S."/>
            <person name="Pitluck S."/>
            <person name="Goltsman E."/>
            <person name="Schmutz J."/>
            <person name="Larimer F."/>
            <person name="Land M."/>
            <person name="Hauser L."/>
            <person name="Mikhailova N."/>
            <person name="Li T."/>
            <person name="Overmann J."/>
            <person name="Bryant D.A."/>
            <person name="Richardson P."/>
        </authorList>
    </citation>
    <scope>NUCLEOTIDE SEQUENCE [LARGE SCALE GENOMIC DNA]</scope>
    <source>
        <strain evidence="2 3">DSM 266</strain>
    </source>
</reference>
<accession>A1BDY6</accession>
<name>A1BDY6_CHLPD</name>
<evidence type="ECO:0000313" key="3">
    <source>
        <dbReference type="Proteomes" id="UP000008701"/>
    </source>
</evidence>
<gene>
    <name evidence="2" type="ordered locus">Cpha266_0557</name>
</gene>
<dbReference type="eggNOG" id="COG3074">
    <property type="taxonomic scope" value="Bacteria"/>
</dbReference>
<dbReference type="SUPFAM" id="SSF56935">
    <property type="entry name" value="Porins"/>
    <property type="match status" value="1"/>
</dbReference>
<dbReference type="HOGENOM" id="CLU_616559_0_0_10"/>
<sequence length="470" mass="50875" precursor="true">MYIQVFHATCIRRNKPLKAHTSMNRKRTLPYALMLAGLLLAPPAVTAAETLEERVIRLEKELAELKTLVGRKPAAPAQVAAIPVTPATPEAKPAAKSPLTVSLGSGVKAQLYGFARFDASYDTGKINPGNIALWVRPEGLNNNDAEWNLTAGATRLGLNLTGPDTDSIKLSGNIEFDFLSNVGAENNASPRLRHGYLKAFWPASDFSILAGQTWDVISSQIPFTDDPAIMWAAGNIGSRHPQLRLTKGFSVGEKGRIELVAAASRTIGESNTLAETWNTDPGKDADMPAIQGRIAFSAPLLVDTQPATIALSGHYGQEEWDSDKTGNHATLDSWSCNVEIAMPLSEKITLGGEYFTGSNLDDYWGGIGQGVNKDVSGDLKEIRSQGGWAALRYTMNPSTTFSLGAGIDDPNDNDLAADGRSLNQSFFANVINRITPNFILGVQLSQWRTDYRNAPESDAFRAQSSMTYKF</sequence>
<evidence type="ECO:0000256" key="1">
    <source>
        <dbReference type="SAM" id="SignalP"/>
    </source>
</evidence>
<evidence type="ECO:0008006" key="4">
    <source>
        <dbReference type="Google" id="ProtNLM"/>
    </source>
</evidence>
<keyword evidence="1" id="KW-0732">Signal</keyword>
<dbReference type="STRING" id="290317.Cpha266_0557"/>
<protein>
    <recommendedName>
        <fullName evidence="4">Porin</fullName>
    </recommendedName>
</protein>
<feature type="chain" id="PRO_5002632320" description="Porin" evidence="1">
    <location>
        <begin position="48"/>
        <end position="470"/>
    </location>
</feature>
<dbReference type="KEGG" id="cph:Cpha266_0557"/>
<dbReference type="EMBL" id="CP000492">
    <property type="protein sequence ID" value="ABL64613.1"/>
    <property type="molecule type" value="Genomic_DNA"/>
</dbReference>
<feature type="signal peptide" evidence="1">
    <location>
        <begin position="1"/>
        <end position="47"/>
    </location>
</feature>
<organism evidence="2 3">
    <name type="scientific">Chlorobium phaeobacteroides (strain DSM 266 / SMG 266 / 2430)</name>
    <dbReference type="NCBI Taxonomy" id="290317"/>
    <lineage>
        <taxon>Bacteria</taxon>
        <taxon>Pseudomonadati</taxon>
        <taxon>Chlorobiota</taxon>
        <taxon>Chlorobiia</taxon>
        <taxon>Chlorobiales</taxon>
        <taxon>Chlorobiaceae</taxon>
        <taxon>Chlorobium/Pelodictyon group</taxon>
        <taxon>Chlorobium</taxon>
    </lineage>
</organism>
<dbReference type="AlphaFoldDB" id="A1BDY6"/>
<keyword evidence="3" id="KW-1185">Reference proteome</keyword>
<evidence type="ECO:0000313" key="2">
    <source>
        <dbReference type="EMBL" id="ABL64613.1"/>
    </source>
</evidence>
<dbReference type="Proteomes" id="UP000008701">
    <property type="component" value="Chromosome"/>
</dbReference>